<dbReference type="Gene3D" id="3.40.50.150">
    <property type="entry name" value="Vaccinia Virus protein VP39"/>
    <property type="match status" value="1"/>
</dbReference>
<comment type="caution">
    <text evidence="2">The sequence shown here is derived from an EMBL/GenBank/DDBJ whole genome shotgun (WGS) entry which is preliminary data.</text>
</comment>
<dbReference type="AlphaFoldDB" id="A0AAV4U7B2"/>
<accession>A0AAV4U7B2</accession>
<protein>
    <recommendedName>
        <fullName evidence="1">Methyltransferase domain-containing protein</fullName>
    </recommendedName>
</protein>
<sequence>MTKKLNPDFYYQWHEPFESVVHFFKAALLQVGWGEDNTKEVVMDVGCGPGETTTQLILPLFPSLKKVIAIDKLHDRIALACAQNFHPAIQFSVADIEEWSTIHQWKGQITKLVSVHCFHWVRNKKIGLEIFTVF</sequence>
<dbReference type="EMBL" id="BPLQ01010792">
    <property type="protein sequence ID" value="GIY53662.1"/>
    <property type="molecule type" value="Genomic_DNA"/>
</dbReference>
<dbReference type="SUPFAM" id="SSF53335">
    <property type="entry name" value="S-adenosyl-L-methionine-dependent methyltransferases"/>
    <property type="match status" value="1"/>
</dbReference>
<name>A0AAV4U7B2_9ARAC</name>
<dbReference type="InterPro" id="IPR041698">
    <property type="entry name" value="Methyltransf_25"/>
</dbReference>
<keyword evidence="3" id="KW-1185">Reference proteome</keyword>
<dbReference type="Proteomes" id="UP001054837">
    <property type="component" value="Unassembled WGS sequence"/>
</dbReference>
<organism evidence="2 3">
    <name type="scientific">Caerostris darwini</name>
    <dbReference type="NCBI Taxonomy" id="1538125"/>
    <lineage>
        <taxon>Eukaryota</taxon>
        <taxon>Metazoa</taxon>
        <taxon>Ecdysozoa</taxon>
        <taxon>Arthropoda</taxon>
        <taxon>Chelicerata</taxon>
        <taxon>Arachnida</taxon>
        <taxon>Araneae</taxon>
        <taxon>Araneomorphae</taxon>
        <taxon>Entelegynae</taxon>
        <taxon>Araneoidea</taxon>
        <taxon>Araneidae</taxon>
        <taxon>Caerostris</taxon>
    </lineage>
</organism>
<feature type="domain" description="Methyltransferase" evidence="1">
    <location>
        <begin position="42"/>
        <end position="125"/>
    </location>
</feature>
<dbReference type="Pfam" id="PF13649">
    <property type="entry name" value="Methyltransf_25"/>
    <property type="match status" value="1"/>
</dbReference>
<dbReference type="CDD" id="cd02440">
    <property type="entry name" value="AdoMet_MTases"/>
    <property type="match status" value="1"/>
</dbReference>
<evidence type="ECO:0000313" key="3">
    <source>
        <dbReference type="Proteomes" id="UP001054837"/>
    </source>
</evidence>
<evidence type="ECO:0000313" key="2">
    <source>
        <dbReference type="EMBL" id="GIY53662.1"/>
    </source>
</evidence>
<evidence type="ECO:0000259" key="1">
    <source>
        <dbReference type="Pfam" id="PF13649"/>
    </source>
</evidence>
<reference evidence="2 3" key="1">
    <citation type="submission" date="2021-06" db="EMBL/GenBank/DDBJ databases">
        <title>Caerostris darwini draft genome.</title>
        <authorList>
            <person name="Kono N."/>
            <person name="Arakawa K."/>
        </authorList>
    </citation>
    <scope>NUCLEOTIDE SEQUENCE [LARGE SCALE GENOMIC DNA]</scope>
</reference>
<dbReference type="InterPro" id="IPR029063">
    <property type="entry name" value="SAM-dependent_MTases_sf"/>
</dbReference>
<proteinExistence type="predicted"/>
<gene>
    <name evidence="2" type="ORF">CDAR_215291</name>
</gene>